<accession>E3NDV2</accession>
<feature type="domain" description="DUF38" evidence="1">
    <location>
        <begin position="872"/>
        <end position="954"/>
    </location>
</feature>
<dbReference type="Proteomes" id="UP000008281">
    <property type="component" value="Unassembled WGS sequence"/>
</dbReference>
<evidence type="ECO:0000259" key="1">
    <source>
        <dbReference type="Pfam" id="PF01827"/>
    </source>
</evidence>
<dbReference type="HOGENOM" id="CLU_255668_0_0_1"/>
<dbReference type="Pfam" id="PF01827">
    <property type="entry name" value="FTH"/>
    <property type="match status" value="5"/>
</dbReference>
<feature type="domain" description="DUF38" evidence="1">
    <location>
        <begin position="1178"/>
        <end position="1325"/>
    </location>
</feature>
<dbReference type="EMBL" id="DS268614">
    <property type="protein sequence ID" value="EFO94156.1"/>
    <property type="molecule type" value="Genomic_DNA"/>
</dbReference>
<feature type="domain" description="DUF38" evidence="1">
    <location>
        <begin position="599"/>
        <end position="744"/>
    </location>
</feature>
<dbReference type="eggNOG" id="ENOG502TIFT">
    <property type="taxonomic scope" value="Eukaryota"/>
</dbReference>
<gene>
    <name evidence="2" type="ORF">CRE_31487</name>
</gene>
<dbReference type="PANTHER" id="PTHR23015">
    <property type="entry name" value="UNCHARACTERIZED C.ELEGANS PROTEIN"/>
    <property type="match status" value="1"/>
</dbReference>
<feature type="domain" description="DUF38" evidence="1">
    <location>
        <begin position="396"/>
        <end position="541"/>
    </location>
</feature>
<dbReference type="InParanoid" id="E3NDV2"/>
<protein>
    <recommendedName>
        <fullName evidence="1">DUF38 domain-containing protein</fullName>
    </recommendedName>
</protein>
<dbReference type="InterPro" id="IPR002900">
    <property type="entry name" value="DUF38/FTH_CAE_spp"/>
</dbReference>
<evidence type="ECO:0000313" key="2">
    <source>
        <dbReference type="EMBL" id="EFO94156.1"/>
    </source>
</evidence>
<reference evidence="2" key="1">
    <citation type="submission" date="2007-07" db="EMBL/GenBank/DDBJ databases">
        <title>PCAP assembly of the Caenorhabditis remanei genome.</title>
        <authorList>
            <consortium name="The Caenorhabditis remanei Sequencing Consortium"/>
            <person name="Wilson R.K."/>
        </authorList>
    </citation>
    <scope>NUCLEOTIDE SEQUENCE [LARGE SCALE GENOMIC DNA]</scope>
    <source>
        <strain evidence="2">PB4641</strain>
    </source>
</reference>
<proteinExistence type="predicted"/>
<dbReference type="STRING" id="31234.E3NDV2"/>
<feature type="domain" description="DUF38" evidence="1">
    <location>
        <begin position="90"/>
        <end position="191"/>
    </location>
</feature>
<dbReference type="GO" id="GO:0045087">
    <property type="term" value="P:innate immune response"/>
    <property type="evidence" value="ECO:0007669"/>
    <property type="project" value="TreeGrafter"/>
</dbReference>
<sequence>MSQNYPRMTSSPITSMGIFYTEKSLKCELYFNDPYGKQSFEYKETKIDHLKNFVEYLEEIIYNQAGLVNSLKIKYSGLEENYTKNKLDPVINQIFKCLESRNERLQVKRLSIDAVDMSQAMTVVKLLDPSVLKKVEFCFENRDEDINIEDALALVKWNEGHRMKLVFKLHTMRPEYLESVKKFLLHLPTFTEIFVYYKHCVHDAASLRSIMDVPMQHESPDSKEKFIKFRLSHSLLLSAGVVKISLSNDVSAMVLENPLIMKRVIQSFNFWNVQRLRKTSRGIRDCVDFLKPVTHIDEYMVFFLSDIHPSAYIETGRYWSRSWNYGKHEISMDRNVLCQKAQAQVLHDFEVNLGRQNTCLEELKFIFSYIDTLRKEENRKPSKKEFKRLHQLTIQFLGKLKEILSRRSQLLKVKVLELLCCTDDNLMQILPYLDPNCLKKIELNDPRSEYERLRVKYPESMLKPFVLDEICQLEQWKKATELKIRSQPISTSIQKMNIIHFSKIWIEVDTISSEDVLYLKEHILLSTTFQRFIIDFKNTTIDYETLHGLIGPPHRIFSDTSRIWFFQMEVNHQFLKVSLHRGCLQFYLRLNQLTIQFLWKLREILSRRSRLLKVKVLKVLCCTDDNLMQILPYLDPNCLKKIEVNDPRSEYGRLGDRVKYPESMLNPFVLDEICQLEQWKSATELVIRSQPISTSIQKMNITEFSSVWIEVDTISSEDVLYLKDHLSLSTTFRRFIIDFKNTTIDYETLHGLIGPPHRIFSDDDRIWFFQMEVNHQFLENMPQNYPRMALSPITSIGVFYTEHSLKCEMHYNDPYRKQSFEHKETRKKNDFLKNFVEYLEEIINNQKSLVDSLKIKYNGLEENYNTETLNPVISQIFECLESRKELLQVKRLLIDAVDMSQAMAVVKLLDPSVLKKVEFCFENRDEDIDIEDALALVDWNEGQRMKLVFKLHTLRPEYLESVKKFLLHRLTFTEIFVYYKNCAHDHASLRTIIDVPMQHETPGSTEKFFKFRLSHSLLLSAGLVKLTLSNDVSAKVLGNPLIMKHVIRSFGFWNVQCLRKTSRGIRDCVDFLKPVTHIDEYMVFFLSDIHPSAYIETGCYSSKSWLYGKYETSKNRNVLCQKAQAQVLNDFEINLGRQNTCLEELKFIFSYIDTLRKEENRKPSKKEFKRLHQLTGQFLGKLKDILSKRSQLLKVKVLEVLCCTDDNLMQILPYLDPNCLKKIELNDPRSEYGRLGDRVKYPESMLKPFVLDEICQLEQWKKATELKIRSQPIPTSIQKMNLTEFSKVWIEVDTISSEDVLYLKEHLLLSATFRRFIIDFKNTTIDYETLHGLIGPPHRIFSDDDRIWFFQMEVNHQFLEVRLGRGCLDFDLSSYIRQYR</sequence>
<evidence type="ECO:0000313" key="3">
    <source>
        <dbReference type="Proteomes" id="UP000008281"/>
    </source>
</evidence>
<dbReference type="InterPro" id="IPR040161">
    <property type="entry name" value="FB224"/>
</dbReference>
<keyword evidence="3" id="KW-1185">Reference proteome</keyword>
<organism evidence="3">
    <name type="scientific">Caenorhabditis remanei</name>
    <name type="common">Caenorhabditis vulgaris</name>
    <dbReference type="NCBI Taxonomy" id="31234"/>
    <lineage>
        <taxon>Eukaryota</taxon>
        <taxon>Metazoa</taxon>
        <taxon>Ecdysozoa</taxon>
        <taxon>Nematoda</taxon>
        <taxon>Chromadorea</taxon>
        <taxon>Rhabditida</taxon>
        <taxon>Rhabditina</taxon>
        <taxon>Rhabditomorpha</taxon>
        <taxon>Rhabditoidea</taxon>
        <taxon>Rhabditidae</taxon>
        <taxon>Peloderinae</taxon>
        <taxon>Caenorhabditis</taxon>
    </lineage>
</organism>
<dbReference type="PANTHER" id="PTHR23015:SF25">
    <property type="entry name" value="DUF38 DOMAIN-CONTAINING PROTEIN-RELATED"/>
    <property type="match status" value="1"/>
</dbReference>
<name>E3NDV2_CAERE</name>